<dbReference type="InterPro" id="IPR019316">
    <property type="entry name" value="G8_domain"/>
</dbReference>
<dbReference type="EMBL" id="FN653017">
    <property type="protein sequence ID" value="CBY21100.1"/>
    <property type="molecule type" value="Genomic_DNA"/>
</dbReference>
<sequence length="1331" mass="150033">MKLFHLLLSSVLAGKKDRKKAAPFTDDELEQYGDLSKREWNKIYKNIDPEMEVAEEDFYLKFKRQVFNSGRSDKRRRGFDADEFRLRFPRNQWDVDGICPDSVAAVSWDYPFGDVTITNRVVIVDRNVDAGVVKVLSGGKLIFKDRGPDGNLLKFRAMALKAENGGEIWAGSRSCRYQGKLDIALYGNHGDHDRDFGYKYFHCDKDGVVEVHGKEKHHWTHLEDHLFKNSVAVEQLNWSQDRNNNPSTQLRGQKRMVIHVLSAEGDLKDTFSIKTGDEITEEVKNMLSLENLKNGEIVIFFTDLQYSLTSAFRVLLENLGFQNSVSFATKFSEASATFHKKKWSQIAGIINTGNGQSDMQTSIPEEWKAPAPLYQTVGPIGLGGEKAGFDFGFDMKSTWGDSDVSSMAISDFQEILDNPYGTADAINFWNSFAQRVEYTSSTKGQSPKIKVSHDISSWEIGDKIVIASTDQDPLHSEVFEIRPCGDCDNNELILDRPADFTHWGRVDQRTGIDQRAEVGLLSRNIRFYGEMQPTCDYARTRESLDGDSPNRRTDWCNYFAEMEGENIDRHGGHIVGTKKFKNFHISHIEVFNAGQPWLARYPVHWHHAGYVGRMGGYEDPSSFESLSIHDCFSRFVTVHGTHEATVKNVVGYNTVGHGFFMEDGVETYNHITGNLGIVVKPGIILPTDRDGSICEAANDQFDGAEIGREPCEALSVFWMSHGANWIHDNAAVGGTAGFWFFHHTASDKYAFEAMPKSLENGRREWRNNKASAATYGIIRSGTVKDDGPTAFQPAPFLSMLPEDDPTGLKYHSMPEKWQEGDFRPNEDRKIDDLRPNLWERPESNWADEYFVGFKVHHTTRSNKIEGANVHIENWQVSDNAKGFELVTSEGVFGAKKTIKDSTFVGFTRNTGHMRCGELNHGDEIESKSLDTLMDCSIDDQPQLPKPNSVEEYHYSWYKPMNDVYRQAPLPRDEIQGGIVVSASSEPTIISNNFFFDFFPDRAGYGAIRAPIVPGHNSRFTTNPENLALHSNVFENCPLIFGDDKLSNDNTADRETFAVADVDGRIASHPGYVLRTQNPFITTGCEVSTVNDDFPVHSQHKLCPFSTRIGQLDISFAKEIGGYLADNNSKKEVEFDKATKLSAVVESDKTVTFKPKLDVNFIPTGDIFIGLSNAKVLSEFRFSICVFDENRYNILALRERIGHDGLLYSDYTYEWAMASSFEQLTSSFMPIAYFVDDGWIHFKLTESTDRRQGGYFTDSNGNGYSVADSEDYFTRGWPFVGLETASYPFNNIGGKLKVQLNDLYNSDTRLSGKQIASSGTCGDFNDSELCTR</sequence>
<keyword evidence="6" id="KW-1185">Reference proteome</keyword>
<dbReference type="PROSITE" id="PS51484">
    <property type="entry name" value="G8"/>
    <property type="match status" value="1"/>
</dbReference>
<evidence type="ECO:0000256" key="1">
    <source>
        <dbReference type="ARBA" id="ARBA00004236"/>
    </source>
</evidence>
<dbReference type="Pfam" id="PF10162">
    <property type="entry name" value="G8"/>
    <property type="match status" value="1"/>
</dbReference>
<keyword evidence="2" id="KW-0472">Membrane</keyword>
<dbReference type="OrthoDB" id="120976at2759"/>
<reference evidence="5 6" key="1">
    <citation type="journal article" date="2010" name="Science">
        <title>Plasticity of animal genome architecture unmasked by rapid evolution of a pelagic tunicate.</title>
        <authorList>
            <person name="Denoeud F."/>
            <person name="Henriet S."/>
            <person name="Mungpakdee S."/>
            <person name="Aury J.M."/>
            <person name="Da Silva C."/>
            <person name="Brinkmann H."/>
            <person name="Mikhaleva J."/>
            <person name="Olsen L.C."/>
            <person name="Jubin C."/>
            <person name="Canestro C."/>
            <person name="Bouquet J.M."/>
            <person name="Danks G."/>
            <person name="Poulain J."/>
            <person name="Campsteijn C."/>
            <person name="Adamski M."/>
            <person name="Cross I."/>
            <person name="Yadetie F."/>
            <person name="Muffato M."/>
            <person name="Louis A."/>
            <person name="Butcher S."/>
            <person name="Tsagkogeorga G."/>
            <person name="Konrad A."/>
            <person name="Singh S."/>
            <person name="Jensen M.F."/>
            <person name="Cong E.H."/>
            <person name="Eikeseth-Otteraa H."/>
            <person name="Noel B."/>
            <person name="Anthouard V."/>
            <person name="Porcel B.M."/>
            <person name="Kachouri-Lafond R."/>
            <person name="Nishino A."/>
            <person name="Ugolini M."/>
            <person name="Chourrout P."/>
            <person name="Nishida H."/>
            <person name="Aasland R."/>
            <person name="Huzurbazar S."/>
            <person name="Westhof E."/>
            <person name="Delsuc F."/>
            <person name="Lehrach H."/>
            <person name="Reinhardt R."/>
            <person name="Weissenbach J."/>
            <person name="Roy S.W."/>
            <person name="Artiguenave F."/>
            <person name="Postlethwait J.H."/>
            <person name="Manak J.R."/>
            <person name="Thompson E.M."/>
            <person name="Jaillon O."/>
            <person name="Du Pasquier L."/>
            <person name="Boudinot P."/>
            <person name="Liberles D.A."/>
            <person name="Volff J.N."/>
            <person name="Philippe H."/>
            <person name="Lenhard B."/>
            <person name="Roest Crollius H."/>
            <person name="Wincker P."/>
            <person name="Chourrout D."/>
        </authorList>
    </citation>
    <scope>NUCLEOTIDE SEQUENCE [LARGE SCALE GENOMIC DNA]</scope>
</reference>
<dbReference type="SMART" id="SM01225">
    <property type="entry name" value="G8"/>
    <property type="match status" value="1"/>
</dbReference>
<dbReference type="InterPro" id="IPR052252">
    <property type="entry name" value="CEMIP/CEMIP2"/>
</dbReference>
<evidence type="ECO:0000256" key="2">
    <source>
        <dbReference type="ARBA" id="ARBA00022475"/>
    </source>
</evidence>
<evidence type="ECO:0000313" key="6">
    <source>
        <dbReference type="Proteomes" id="UP000001307"/>
    </source>
</evidence>
<keyword evidence="3" id="KW-0325">Glycoprotein</keyword>
<keyword evidence="2" id="KW-1003">Cell membrane</keyword>
<evidence type="ECO:0000259" key="4">
    <source>
        <dbReference type="PROSITE" id="PS51484"/>
    </source>
</evidence>
<evidence type="ECO:0000256" key="3">
    <source>
        <dbReference type="ARBA" id="ARBA00023180"/>
    </source>
</evidence>
<dbReference type="SUPFAM" id="SSF51126">
    <property type="entry name" value="Pectin lyase-like"/>
    <property type="match status" value="1"/>
</dbReference>
<organism evidence="5 6">
    <name type="scientific">Oikopleura dioica</name>
    <name type="common">Tunicate</name>
    <dbReference type="NCBI Taxonomy" id="34765"/>
    <lineage>
        <taxon>Eukaryota</taxon>
        <taxon>Metazoa</taxon>
        <taxon>Chordata</taxon>
        <taxon>Tunicata</taxon>
        <taxon>Appendicularia</taxon>
        <taxon>Copelata</taxon>
        <taxon>Oikopleuridae</taxon>
        <taxon>Oikopleura</taxon>
    </lineage>
</organism>
<evidence type="ECO:0000313" key="5">
    <source>
        <dbReference type="EMBL" id="CBY21100.1"/>
    </source>
</evidence>
<gene>
    <name evidence="5" type="ORF">GSOID_T00008853001</name>
</gene>
<dbReference type="Proteomes" id="UP000001307">
    <property type="component" value="Unassembled WGS sequence"/>
</dbReference>
<dbReference type="PANTHER" id="PTHR15535:SF17">
    <property type="entry name" value="TRANSMEMBRANE PROTEIN"/>
    <property type="match status" value="1"/>
</dbReference>
<dbReference type="InterPro" id="IPR011050">
    <property type="entry name" value="Pectin_lyase_fold/virulence"/>
</dbReference>
<feature type="domain" description="G8" evidence="4">
    <location>
        <begin position="106"/>
        <end position="224"/>
    </location>
</feature>
<protein>
    <recommendedName>
        <fullName evidence="4">G8 domain-containing protein</fullName>
    </recommendedName>
</protein>
<comment type="subcellular location">
    <subcellularLocation>
        <location evidence="1">Cell membrane</location>
    </subcellularLocation>
</comment>
<proteinExistence type="predicted"/>
<name>E4WVE7_OIKDI</name>
<accession>E4WVE7</accession>
<dbReference type="InParanoid" id="E4WVE7"/>
<dbReference type="InterPro" id="IPR055401">
    <property type="entry name" value="CEMIP_beta-hel_dom"/>
</dbReference>
<dbReference type="GO" id="GO:0005886">
    <property type="term" value="C:plasma membrane"/>
    <property type="evidence" value="ECO:0007669"/>
    <property type="project" value="UniProtKB-SubCell"/>
</dbReference>
<dbReference type="PANTHER" id="PTHR15535">
    <property type="entry name" value="TRANSMEMBRANE PROTEIN 2-RELATED"/>
    <property type="match status" value="1"/>
</dbReference>
<dbReference type="Pfam" id="PF24606">
    <property type="entry name" value="CEMIP_beta-hel"/>
    <property type="match status" value="1"/>
</dbReference>